<dbReference type="InterPro" id="IPR002716">
    <property type="entry name" value="PIN_dom"/>
</dbReference>
<dbReference type="InterPro" id="IPR044153">
    <property type="entry name" value="PIN_Pae0151-like"/>
</dbReference>
<dbReference type="PANTHER" id="PTHR35901:SF1">
    <property type="entry name" value="EXONUCLEASE VAPC9"/>
    <property type="match status" value="1"/>
</dbReference>
<gene>
    <name evidence="4" type="ORF">ENU08_08440</name>
    <name evidence="3" type="ORF">ENU41_04345</name>
</gene>
<dbReference type="Pfam" id="PF01850">
    <property type="entry name" value="PIN"/>
    <property type="match status" value="1"/>
</dbReference>
<reference evidence="4" key="1">
    <citation type="journal article" date="2020" name="mSystems">
        <title>Genome- and Community-Level Interaction Insights into Carbon Utilization and Element Cycling Functions of Hydrothermarchaeota in Hydrothermal Sediment.</title>
        <authorList>
            <person name="Zhou Z."/>
            <person name="Liu Y."/>
            <person name="Xu W."/>
            <person name="Pan J."/>
            <person name="Luo Z.H."/>
            <person name="Li M."/>
        </authorList>
    </citation>
    <scope>NUCLEOTIDE SEQUENCE [LARGE SCALE GENOMIC DNA]</scope>
    <source>
        <strain evidence="4">SpSt-637</strain>
        <strain evidence="3">SpSt-667</strain>
    </source>
</reference>
<dbReference type="SUPFAM" id="SSF88723">
    <property type="entry name" value="PIN domain-like"/>
    <property type="match status" value="1"/>
</dbReference>
<protein>
    <submittedName>
        <fullName evidence="4">PIN domain-containing protein</fullName>
    </submittedName>
</protein>
<dbReference type="Gene3D" id="3.40.50.1010">
    <property type="entry name" value="5'-nuclease"/>
    <property type="match status" value="1"/>
</dbReference>
<evidence type="ECO:0000313" key="3">
    <source>
        <dbReference type="EMBL" id="HGQ35888.1"/>
    </source>
</evidence>
<evidence type="ECO:0000259" key="2">
    <source>
        <dbReference type="Pfam" id="PF01850"/>
    </source>
</evidence>
<keyword evidence="1" id="KW-0460">Magnesium</keyword>
<accession>A0A7C4JKP2</accession>
<evidence type="ECO:0000256" key="1">
    <source>
        <dbReference type="ARBA" id="ARBA00022842"/>
    </source>
</evidence>
<organism evidence="4">
    <name type="scientific">Ignisphaera aggregans</name>
    <dbReference type="NCBI Taxonomy" id="334771"/>
    <lineage>
        <taxon>Archaea</taxon>
        <taxon>Thermoproteota</taxon>
        <taxon>Thermoprotei</taxon>
        <taxon>Desulfurococcales</taxon>
        <taxon>Desulfurococcaceae</taxon>
        <taxon>Ignisphaera</taxon>
    </lineage>
</organism>
<dbReference type="InterPro" id="IPR051619">
    <property type="entry name" value="TypeII_TA_RNase_PINc/VapC"/>
</dbReference>
<dbReference type="EMBL" id="DTBD01000082">
    <property type="protein sequence ID" value="HGQ65254.1"/>
    <property type="molecule type" value="Genomic_DNA"/>
</dbReference>
<dbReference type="InterPro" id="IPR029060">
    <property type="entry name" value="PIN-like_dom_sf"/>
</dbReference>
<dbReference type="EMBL" id="DTCK01000027">
    <property type="protein sequence ID" value="HGQ35888.1"/>
    <property type="molecule type" value="Genomic_DNA"/>
</dbReference>
<dbReference type="AlphaFoldDB" id="A0A7C4JKP2"/>
<comment type="caution">
    <text evidence="4">The sequence shown here is derived from an EMBL/GenBank/DDBJ whole genome shotgun (WGS) entry which is preliminary data.</text>
</comment>
<feature type="domain" description="PIN" evidence="2">
    <location>
        <begin position="2"/>
        <end position="123"/>
    </location>
</feature>
<evidence type="ECO:0000313" key="4">
    <source>
        <dbReference type="EMBL" id="HGQ65254.1"/>
    </source>
</evidence>
<dbReference type="PANTHER" id="PTHR35901">
    <property type="entry name" value="RIBONUCLEASE VAPC3"/>
    <property type="match status" value="1"/>
</dbReference>
<dbReference type="CDD" id="cd09873">
    <property type="entry name" value="PIN_Pae0151-like"/>
    <property type="match status" value="1"/>
</dbReference>
<sequence>MIVVDASALIAFFFREENWVDLAQYMVETVSVDQIVKEFYNTLWKSVKLRKTIALEDAIRIAELFKSYIGKNMVIEPEEKYIEHAFKLALKHNITVYDALYIAQAIHYNLPLLTLDQKQRQAALEIGVRILP</sequence>
<proteinExistence type="predicted"/>
<name>A0A7C4JKP2_9CREN</name>